<organism evidence="15 16">
    <name type="scientific">Vitis rotundifolia</name>
    <name type="common">Muscadine grape</name>
    <dbReference type="NCBI Taxonomy" id="103349"/>
    <lineage>
        <taxon>Eukaryota</taxon>
        <taxon>Viridiplantae</taxon>
        <taxon>Streptophyta</taxon>
        <taxon>Embryophyta</taxon>
        <taxon>Tracheophyta</taxon>
        <taxon>Spermatophyta</taxon>
        <taxon>Magnoliopsida</taxon>
        <taxon>eudicotyledons</taxon>
        <taxon>Gunneridae</taxon>
        <taxon>Pentapetalae</taxon>
        <taxon>rosids</taxon>
        <taxon>Vitales</taxon>
        <taxon>Vitaceae</taxon>
        <taxon>Viteae</taxon>
        <taxon>Vitis</taxon>
    </lineage>
</organism>
<dbReference type="CDD" id="cd04852">
    <property type="entry name" value="Peptidases_S8_3"/>
    <property type="match status" value="1"/>
</dbReference>
<evidence type="ECO:0008006" key="17">
    <source>
        <dbReference type="Google" id="ProtNLM"/>
    </source>
</evidence>
<keyword evidence="8" id="KW-0325">Glycoprotein</keyword>
<dbReference type="InterPro" id="IPR015500">
    <property type="entry name" value="Peptidase_S8_subtilisin-rel"/>
</dbReference>
<sequence>MECIPYKLLFLFLALSIAISTSVAEDLGTYVIHMDKSAMPMTFSSHHDWYMSTLSSMSSPDGILPTHLYTYNHVLDGFSAVLSRAHLDQLEKMAGHLATYPDSFGKLHTTHTPKFLGLEKNVGSWPKGQFGEDMIIGILDTGIWPESESFKDKGMAPVPDRWRGACESGVEFNSSYCNRKLIGARSFSKGLKQQGLIISTPDDYDSPRDFFGHGTHTASTAAGSPVRDANYFGYAKGTAIGIAPKARLAAYKVLFDNDTYTAAASDTLAGMDQAIADGVDLMSLSLGFEETTFEQNPIAVGAFAAMEKGIFVSCSAGNSGPEGYTMLNGAPWITTIGAGTIDRDYAADVTFDGGILTIRGRSLYPENLLVSNVSLYFGHGNRSKELCEDFALDPKDVAGKIVFCYFNQSGGISQVREVDRAGAKGAIISSDSEFFIFPGLFFIPLVVVTPKDGDLVKDYIIKSENPVVDVKFLITVLGSKPAPQVASFSSRGPNNRAPMILKPDVLAPGVNILAAWAPKFALTRVGDNGLLTDYILLSGTSMSSPHAVGVAALLKSAHPDWSPAAIRSALMTTAYLLDNTIGSIIDVDTGVAATPLDFGAGHINPNMAMDPGLIYDIELQDYINFLCGLNYTSKQIKIISRRSKFTCDQANLDLNYPSFIVLLNNNTNTTSYTFKRVLLTNVENTHSVYQASVKLPSGMKISVQPSVVSFAGKYSKAEFNMTIEINLGDARPQSDYIGNFGYLTWWEANGTHVVSSPIVSAIAPIIGT</sequence>
<feature type="domain" description="Subtilisin-like protease fibronectin type-III" evidence="14">
    <location>
        <begin position="653"/>
        <end position="759"/>
    </location>
</feature>
<dbReference type="AlphaFoldDB" id="A0AA39ACH6"/>
<dbReference type="SUPFAM" id="SSF52743">
    <property type="entry name" value="Subtilisin-like"/>
    <property type="match status" value="1"/>
</dbReference>
<dbReference type="Pfam" id="PF17766">
    <property type="entry name" value="fn3_6"/>
    <property type="match status" value="1"/>
</dbReference>
<dbReference type="PROSITE" id="PS51892">
    <property type="entry name" value="SUBTILASE"/>
    <property type="match status" value="1"/>
</dbReference>
<dbReference type="FunFam" id="3.30.70.80:FF:000003">
    <property type="entry name" value="Subtilisin-like protease SBT1.9"/>
    <property type="match status" value="1"/>
</dbReference>
<dbReference type="InterPro" id="IPR036852">
    <property type="entry name" value="Peptidase_S8/S53_dom_sf"/>
</dbReference>
<comment type="subcellular location">
    <subcellularLocation>
        <location evidence="1">Secreted</location>
    </subcellularLocation>
</comment>
<evidence type="ECO:0000256" key="1">
    <source>
        <dbReference type="ARBA" id="ARBA00004613"/>
    </source>
</evidence>
<comment type="similarity">
    <text evidence="2 10">Belongs to the peptidase S8 family.</text>
</comment>
<dbReference type="Gene3D" id="3.40.50.200">
    <property type="entry name" value="Peptidase S8/S53 domain"/>
    <property type="match status" value="1"/>
</dbReference>
<dbReference type="InterPro" id="IPR041469">
    <property type="entry name" value="Subtilisin-like_FN3"/>
</dbReference>
<evidence type="ECO:0000256" key="11">
    <source>
        <dbReference type="SAM" id="SignalP"/>
    </source>
</evidence>
<dbReference type="PANTHER" id="PTHR10795">
    <property type="entry name" value="PROPROTEIN CONVERTASE SUBTILISIN/KEXIN"/>
    <property type="match status" value="1"/>
</dbReference>
<dbReference type="Proteomes" id="UP001168098">
    <property type="component" value="Unassembled WGS sequence"/>
</dbReference>
<dbReference type="PROSITE" id="PS00138">
    <property type="entry name" value="SUBTILASE_SER"/>
    <property type="match status" value="1"/>
</dbReference>
<evidence type="ECO:0000256" key="4">
    <source>
        <dbReference type="ARBA" id="ARBA00022670"/>
    </source>
</evidence>
<comment type="caution">
    <text evidence="15">The sequence shown here is derived from an EMBL/GenBank/DDBJ whole genome shotgun (WGS) entry which is preliminary data.</text>
</comment>
<feature type="domain" description="Inhibitor I9" evidence="13">
    <location>
        <begin position="29"/>
        <end position="108"/>
    </location>
</feature>
<dbReference type="Pfam" id="PF00082">
    <property type="entry name" value="Peptidase_S8"/>
    <property type="match status" value="1"/>
</dbReference>
<dbReference type="GO" id="GO:0006508">
    <property type="term" value="P:proteolysis"/>
    <property type="evidence" value="ECO:0007669"/>
    <property type="project" value="UniProtKB-KW"/>
</dbReference>
<dbReference type="InterPro" id="IPR037045">
    <property type="entry name" value="S8pro/Inhibitor_I9_sf"/>
</dbReference>
<evidence type="ECO:0000256" key="10">
    <source>
        <dbReference type="PROSITE-ProRule" id="PRU01240"/>
    </source>
</evidence>
<dbReference type="CDD" id="cd02120">
    <property type="entry name" value="PA_subtilisin_like"/>
    <property type="match status" value="1"/>
</dbReference>
<evidence type="ECO:0000256" key="6">
    <source>
        <dbReference type="ARBA" id="ARBA00022801"/>
    </source>
</evidence>
<dbReference type="Gene3D" id="3.30.70.80">
    <property type="entry name" value="Peptidase S8 propeptide/proteinase inhibitor I9"/>
    <property type="match status" value="1"/>
</dbReference>
<dbReference type="Gene3D" id="3.50.30.30">
    <property type="match status" value="1"/>
</dbReference>
<evidence type="ECO:0000256" key="8">
    <source>
        <dbReference type="ARBA" id="ARBA00023180"/>
    </source>
</evidence>
<evidence type="ECO:0000313" key="15">
    <source>
        <dbReference type="EMBL" id="KAJ9705066.1"/>
    </source>
</evidence>
<evidence type="ECO:0000259" key="12">
    <source>
        <dbReference type="Pfam" id="PF00082"/>
    </source>
</evidence>
<dbReference type="InterPro" id="IPR023828">
    <property type="entry name" value="Peptidase_S8_Ser-AS"/>
</dbReference>
<keyword evidence="3" id="KW-0964">Secreted</keyword>
<evidence type="ECO:0000313" key="16">
    <source>
        <dbReference type="Proteomes" id="UP001168098"/>
    </source>
</evidence>
<keyword evidence="6 10" id="KW-0378">Hydrolase</keyword>
<keyword evidence="5 11" id="KW-0732">Signal</keyword>
<dbReference type="GO" id="GO:0005576">
    <property type="term" value="C:extracellular region"/>
    <property type="evidence" value="ECO:0007669"/>
    <property type="project" value="UniProtKB-SubCell"/>
</dbReference>
<feature type="domain" description="Peptidase S8/S53" evidence="12">
    <location>
        <begin position="131"/>
        <end position="594"/>
    </location>
</feature>
<keyword evidence="7 10" id="KW-0720">Serine protease</keyword>
<feature type="active site" description="Charge relay system" evidence="9 10">
    <location>
        <position position="140"/>
    </location>
</feature>
<keyword evidence="16" id="KW-1185">Reference proteome</keyword>
<evidence type="ECO:0000256" key="3">
    <source>
        <dbReference type="ARBA" id="ARBA00022525"/>
    </source>
</evidence>
<feature type="active site" description="Charge relay system" evidence="9 10">
    <location>
        <position position="541"/>
    </location>
</feature>
<protein>
    <recommendedName>
        <fullName evidence="17">Subtilisin-like protease SBT1.7</fullName>
    </recommendedName>
</protein>
<evidence type="ECO:0000256" key="9">
    <source>
        <dbReference type="PIRSR" id="PIRSR615500-1"/>
    </source>
</evidence>
<gene>
    <name evidence="15" type="ORF">PVL29_003224</name>
</gene>
<keyword evidence="4 10" id="KW-0645">Protease</keyword>
<dbReference type="FunFam" id="3.40.50.200:FF:000006">
    <property type="entry name" value="Subtilisin-like protease SBT1.5"/>
    <property type="match status" value="1"/>
</dbReference>
<dbReference type="GO" id="GO:0004252">
    <property type="term" value="F:serine-type endopeptidase activity"/>
    <property type="evidence" value="ECO:0007669"/>
    <property type="project" value="UniProtKB-UniRule"/>
</dbReference>
<dbReference type="EMBL" id="JARBHA010000003">
    <property type="protein sequence ID" value="KAJ9705066.1"/>
    <property type="molecule type" value="Genomic_DNA"/>
</dbReference>
<dbReference type="InterPro" id="IPR010259">
    <property type="entry name" value="S8pro/Inhibitor_I9"/>
</dbReference>
<dbReference type="InterPro" id="IPR000209">
    <property type="entry name" value="Peptidase_S8/S53_dom"/>
</dbReference>
<feature type="active site" description="Charge relay system" evidence="9 10">
    <location>
        <position position="213"/>
    </location>
</feature>
<evidence type="ECO:0000256" key="2">
    <source>
        <dbReference type="ARBA" id="ARBA00011073"/>
    </source>
</evidence>
<evidence type="ECO:0000259" key="13">
    <source>
        <dbReference type="Pfam" id="PF05922"/>
    </source>
</evidence>
<dbReference type="InterPro" id="IPR045051">
    <property type="entry name" value="SBT"/>
</dbReference>
<name>A0AA39ACH6_VITRO</name>
<dbReference type="InterPro" id="IPR034197">
    <property type="entry name" value="Peptidases_S8_3"/>
</dbReference>
<evidence type="ECO:0000256" key="7">
    <source>
        <dbReference type="ARBA" id="ARBA00022825"/>
    </source>
</evidence>
<dbReference type="Gene3D" id="2.60.40.2310">
    <property type="match status" value="1"/>
</dbReference>
<reference evidence="15 16" key="1">
    <citation type="journal article" date="2023" name="BMC Biotechnol.">
        <title>Vitis rotundifolia cv Carlos genome sequencing.</title>
        <authorList>
            <person name="Huff M."/>
            <person name="Hulse-Kemp A."/>
            <person name="Scheffler B."/>
            <person name="Youngblood R."/>
            <person name="Simpson S."/>
            <person name="Babiker E."/>
            <person name="Staton M."/>
        </authorList>
    </citation>
    <scope>NUCLEOTIDE SEQUENCE [LARGE SCALE GENOMIC DNA]</scope>
    <source>
        <tissue evidence="15">Leaf</tissue>
    </source>
</reference>
<dbReference type="Pfam" id="PF05922">
    <property type="entry name" value="Inhibitor_I9"/>
    <property type="match status" value="1"/>
</dbReference>
<feature type="chain" id="PRO_5041362746" description="Subtilisin-like protease SBT1.7" evidence="11">
    <location>
        <begin position="25"/>
        <end position="768"/>
    </location>
</feature>
<evidence type="ECO:0000256" key="5">
    <source>
        <dbReference type="ARBA" id="ARBA00022729"/>
    </source>
</evidence>
<feature type="signal peptide" evidence="11">
    <location>
        <begin position="1"/>
        <end position="24"/>
    </location>
</feature>
<dbReference type="PRINTS" id="PR00723">
    <property type="entry name" value="SUBTILISIN"/>
</dbReference>
<accession>A0AA39ACH6</accession>
<evidence type="ECO:0000259" key="14">
    <source>
        <dbReference type="Pfam" id="PF17766"/>
    </source>
</evidence>
<proteinExistence type="inferred from homology"/>